<feature type="transmembrane region" description="Helical" evidence="10">
    <location>
        <begin position="293"/>
        <end position="310"/>
    </location>
</feature>
<feature type="compositionally biased region" description="Polar residues" evidence="11">
    <location>
        <begin position="21"/>
        <end position="33"/>
    </location>
</feature>
<name>A0A5J6I365_STRC4</name>
<dbReference type="EC" id="2.4.1.-" evidence="10"/>
<evidence type="ECO:0000313" key="14">
    <source>
        <dbReference type="EMBL" id="QEV25932.1"/>
    </source>
</evidence>
<protein>
    <recommendedName>
        <fullName evidence="9 10">Polyprenol-phosphate-mannose--protein mannosyltransferase</fullName>
        <ecNumber evidence="10">2.4.1.-</ecNumber>
    </recommendedName>
</protein>
<keyword evidence="5 10" id="KW-0808">Transferase</keyword>
<evidence type="ECO:0000256" key="5">
    <source>
        <dbReference type="ARBA" id="ARBA00022679"/>
    </source>
</evidence>
<gene>
    <name evidence="14" type="ORF">CP976_18440</name>
</gene>
<dbReference type="InterPro" id="IPR032421">
    <property type="entry name" value="PMT_4TMC"/>
</dbReference>
<evidence type="ECO:0000256" key="4">
    <source>
        <dbReference type="ARBA" id="ARBA00022676"/>
    </source>
</evidence>
<dbReference type="EMBL" id="CP023694">
    <property type="protein sequence ID" value="QEV25932.1"/>
    <property type="molecule type" value="Genomic_DNA"/>
</dbReference>
<evidence type="ECO:0000256" key="2">
    <source>
        <dbReference type="ARBA" id="ARBA00004922"/>
    </source>
</evidence>
<dbReference type="Pfam" id="PF16192">
    <property type="entry name" value="PMT_4TMC"/>
    <property type="match status" value="1"/>
</dbReference>
<evidence type="ECO:0000256" key="10">
    <source>
        <dbReference type="RuleBase" id="RU367007"/>
    </source>
</evidence>
<evidence type="ECO:0000259" key="12">
    <source>
        <dbReference type="Pfam" id="PF02366"/>
    </source>
</evidence>
<dbReference type="GO" id="GO:0012505">
    <property type="term" value="C:endomembrane system"/>
    <property type="evidence" value="ECO:0007669"/>
    <property type="project" value="UniProtKB-SubCell"/>
</dbReference>
<feature type="region of interest" description="Disordered" evidence="11">
    <location>
        <begin position="1"/>
        <end position="43"/>
    </location>
</feature>
<dbReference type="GO" id="GO:0005886">
    <property type="term" value="C:plasma membrane"/>
    <property type="evidence" value="ECO:0007669"/>
    <property type="project" value="UniProtKB-SubCell"/>
</dbReference>
<evidence type="ECO:0000256" key="8">
    <source>
        <dbReference type="ARBA" id="ARBA00023136"/>
    </source>
</evidence>
<evidence type="ECO:0000259" key="13">
    <source>
        <dbReference type="Pfam" id="PF16192"/>
    </source>
</evidence>
<dbReference type="PANTHER" id="PTHR10050:SF46">
    <property type="entry name" value="PROTEIN O-MANNOSYL-TRANSFERASE 2"/>
    <property type="match status" value="1"/>
</dbReference>
<dbReference type="UniPathway" id="UPA00378"/>
<keyword evidence="10" id="KW-1003">Cell membrane</keyword>
<dbReference type="GO" id="GO:0004169">
    <property type="term" value="F:dolichyl-phosphate-mannose-protein mannosyltransferase activity"/>
    <property type="evidence" value="ECO:0007669"/>
    <property type="project" value="UniProtKB-UniRule"/>
</dbReference>
<dbReference type="InterPro" id="IPR003342">
    <property type="entry name" value="ArnT-like_N"/>
</dbReference>
<reference evidence="14 15" key="1">
    <citation type="submission" date="2017-09" db="EMBL/GenBank/DDBJ databases">
        <authorList>
            <person name="Lee N."/>
            <person name="Cho B.-K."/>
        </authorList>
    </citation>
    <scope>NUCLEOTIDE SEQUENCE [LARGE SCALE GENOMIC DNA]</scope>
    <source>
        <strain evidence="14 15">ATCC 13740</strain>
    </source>
</reference>
<sequence length="601" mass="67497">MGTHTGHARDSHSTVPYDGAVTSTASSTDTRQGQAPHEQRPPWQQRLRRFGYQQPRSDARDVRDRLVPPYTEPGPRLWAALGIPHTLAGRLVRWSGWIGPLLVTLLAGVLRFWNLGNPKAVIFDETYYAKDAWALVHRGFEVNWDKKANDMVLSSGGHVTIPTDAAYVVHPPVGKYVIGLGELLFGFDPFGWRFMTALLGTLSVLLLCRIGRRLFRSTFLGCLAGALMAVDGLHFVMSRTALLDGVLMFFVLAAFGCLLVDRDKAREKLAAALPVDADGRVRPDRHVAETARLGWRPWRWAAGLMLGLAFGTKWNGLYILAAFCLMAVLWDVGSRRVAGARHPYSAVFRRDTRLAFVATVPVAIVTYVLSWTGWILSSTDGSGGYFRNWAATDGKGGSWTFLPDWLRSLWHYEHQVYEFHVGLSSPHTYQSNPWSWLVLGRPVSYFYESPTPGRDGCPADAGEKCAREVLALGTPLLWWVACFAVLYVLWRWLFRRDWRAGAIACGIAAGYLPWFMYQERTIFFFYAIVFLPFLCLAVAMLLGAIIGPPRSTDTRRVVGATGAGVLVLLIVWNFIYFWPLYTGTAIPIDDWRARMWLDTWV</sequence>
<feature type="transmembrane region" description="Helical" evidence="10">
    <location>
        <begin position="316"/>
        <end position="333"/>
    </location>
</feature>
<dbReference type="PANTHER" id="PTHR10050">
    <property type="entry name" value="DOLICHYL-PHOSPHATE-MANNOSE--PROTEIN MANNOSYLTRANSFERASE"/>
    <property type="match status" value="1"/>
</dbReference>
<feature type="transmembrane region" description="Helical" evidence="10">
    <location>
        <begin position="500"/>
        <end position="517"/>
    </location>
</feature>
<feature type="transmembrane region" description="Helical" evidence="10">
    <location>
        <begin position="523"/>
        <end position="545"/>
    </location>
</feature>
<feature type="domain" description="Protein O-mannosyl-transferase C-terminal four TM" evidence="13">
    <location>
        <begin position="406"/>
        <end position="600"/>
    </location>
</feature>
<evidence type="ECO:0000256" key="9">
    <source>
        <dbReference type="ARBA" id="ARBA00093617"/>
    </source>
</evidence>
<feature type="domain" description="ArnT-like N-terminal" evidence="12">
    <location>
        <begin position="102"/>
        <end position="330"/>
    </location>
</feature>
<dbReference type="AlphaFoldDB" id="A0A5J6I365"/>
<evidence type="ECO:0000256" key="7">
    <source>
        <dbReference type="ARBA" id="ARBA00022989"/>
    </source>
</evidence>
<comment type="pathway">
    <text evidence="2 10">Protein modification; protein glycosylation.</text>
</comment>
<comment type="function">
    <text evidence="10">Protein O-mannosyltransferase that catalyzes the transfer of a single mannose residue from a polyprenol phospho-mannosyl lipidic donor to the hydroxyl group of selected serine and threonine residues in acceptor proteins.</text>
</comment>
<feature type="transmembrane region" description="Helical" evidence="10">
    <location>
        <begin position="214"/>
        <end position="235"/>
    </location>
</feature>
<dbReference type="Pfam" id="PF02366">
    <property type="entry name" value="PMT"/>
    <property type="match status" value="1"/>
</dbReference>
<feature type="transmembrane region" description="Helical" evidence="10">
    <location>
        <begin position="241"/>
        <end position="260"/>
    </location>
</feature>
<feature type="transmembrane region" description="Helical" evidence="10">
    <location>
        <begin position="557"/>
        <end position="578"/>
    </location>
</feature>
<keyword evidence="6 10" id="KW-0812">Transmembrane</keyword>
<accession>A0A5J6I365</accession>
<feature type="transmembrane region" description="Helical" evidence="10">
    <location>
        <begin position="190"/>
        <end position="207"/>
    </location>
</feature>
<organism evidence="14 15">
    <name type="scientific">Streptomyces coeruleorubidus</name>
    <dbReference type="NCBI Taxonomy" id="116188"/>
    <lineage>
        <taxon>Bacteria</taxon>
        <taxon>Bacillati</taxon>
        <taxon>Actinomycetota</taxon>
        <taxon>Actinomycetes</taxon>
        <taxon>Kitasatosporales</taxon>
        <taxon>Streptomycetaceae</taxon>
        <taxon>Streptomyces</taxon>
    </lineage>
</organism>
<keyword evidence="7 10" id="KW-1133">Transmembrane helix</keyword>
<comment type="similarity">
    <text evidence="3 10">Belongs to the glycosyltransferase 39 family.</text>
</comment>
<evidence type="ECO:0000256" key="11">
    <source>
        <dbReference type="SAM" id="MobiDB-lite"/>
    </source>
</evidence>
<feature type="transmembrane region" description="Helical" evidence="10">
    <location>
        <begin position="94"/>
        <end position="113"/>
    </location>
</feature>
<comment type="subcellular location">
    <subcellularLocation>
        <location evidence="10">Cell membrane</location>
    </subcellularLocation>
    <subcellularLocation>
        <location evidence="1">Endomembrane system</location>
        <topology evidence="1">Multi-pass membrane protein</topology>
    </subcellularLocation>
</comment>
<feature type="transmembrane region" description="Helical" evidence="10">
    <location>
        <begin position="354"/>
        <end position="376"/>
    </location>
</feature>
<evidence type="ECO:0000256" key="6">
    <source>
        <dbReference type="ARBA" id="ARBA00022692"/>
    </source>
</evidence>
<feature type="transmembrane region" description="Helical" evidence="10">
    <location>
        <begin position="476"/>
        <end position="493"/>
    </location>
</feature>
<evidence type="ECO:0000256" key="3">
    <source>
        <dbReference type="ARBA" id="ARBA00007222"/>
    </source>
</evidence>
<evidence type="ECO:0000313" key="15">
    <source>
        <dbReference type="Proteomes" id="UP000326598"/>
    </source>
</evidence>
<dbReference type="InterPro" id="IPR027005">
    <property type="entry name" value="PMT-like"/>
</dbReference>
<evidence type="ECO:0000256" key="1">
    <source>
        <dbReference type="ARBA" id="ARBA00004127"/>
    </source>
</evidence>
<keyword evidence="4 10" id="KW-0328">Glycosyltransferase</keyword>
<dbReference type="Proteomes" id="UP000326598">
    <property type="component" value="Chromosome"/>
</dbReference>
<keyword evidence="8 10" id="KW-0472">Membrane</keyword>
<proteinExistence type="inferred from homology"/>
<dbReference type="KEGG" id="scoe:CP976_18440"/>